<keyword evidence="1" id="KW-0472">Membrane</keyword>
<evidence type="ECO:0000313" key="3">
    <source>
        <dbReference type="Proteomes" id="UP000094256"/>
    </source>
</evidence>
<name>A0A1B3Z7L4_9SPHN</name>
<dbReference type="EMBL" id="CP014168">
    <property type="protein sequence ID" value="AOH83401.1"/>
    <property type="molecule type" value="Genomic_DNA"/>
</dbReference>
<proteinExistence type="predicted"/>
<evidence type="ECO:0000313" key="2">
    <source>
        <dbReference type="EMBL" id="AOH83401.1"/>
    </source>
</evidence>
<organism evidence="2 3">
    <name type="scientific">Sphingomonas panacis</name>
    <dbReference type="NCBI Taxonomy" id="1560345"/>
    <lineage>
        <taxon>Bacteria</taxon>
        <taxon>Pseudomonadati</taxon>
        <taxon>Pseudomonadota</taxon>
        <taxon>Alphaproteobacteria</taxon>
        <taxon>Sphingomonadales</taxon>
        <taxon>Sphingomonadaceae</taxon>
        <taxon>Sphingomonas</taxon>
    </lineage>
</organism>
<dbReference type="OrthoDB" id="7581194at2"/>
<feature type="transmembrane region" description="Helical" evidence="1">
    <location>
        <begin position="43"/>
        <end position="66"/>
    </location>
</feature>
<dbReference type="STRING" id="1560345.AWL63_04890"/>
<reference evidence="2 3" key="1">
    <citation type="submission" date="2016-01" db="EMBL/GenBank/DDBJ databases">
        <title>Complete genome and mega plasmid sequence of Sphingomonas panacis DCY99 elicits systemic resistance in rice to Xanthomonas oryzae.</title>
        <authorList>
            <person name="Kim Y.J."/>
            <person name="Yang D.C."/>
            <person name="Sing P."/>
        </authorList>
    </citation>
    <scope>NUCLEOTIDE SEQUENCE [LARGE SCALE GENOMIC DNA]</scope>
    <source>
        <strain evidence="2 3">DCY99</strain>
    </source>
</reference>
<feature type="transmembrane region" description="Helical" evidence="1">
    <location>
        <begin position="103"/>
        <end position="126"/>
    </location>
</feature>
<dbReference type="AlphaFoldDB" id="A0A1B3Z7L4"/>
<accession>A0A1B3Z7L4</accession>
<dbReference type="Proteomes" id="UP000094256">
    <property type="component" value="Chromosome"/>
</dbReference>
<sequence length="252" mass="27489">MSFSYTLFLALLLLAPGLAVWAGLRAGERSELISQAPEKPGSTFSLLVIVFGALAGHIILSGLFALQASACRLTGQCALLSFDPNVYRVILTNGRSAGVPSDWAFLCWFVSLLTPALIVGAAAYLASGWKIVRDMREAATFGWLKRWVDLARPSNSFIIAYVVTTLEHDGANVAYEGIVENIALDDNKAITMLVLSSCDRFLVRITSERVERIDSDHAPIPLIQLEAKHFVNVALEVFEDLETPPAEEDSHP</sequence>
<gene>
    <name evidence="2" type="ORF">AWL63_04890</name>
</gene>
<evidence type="ECO:0000256" key="1">
    <source>
        <dbReference type="SAM" id="Phobius"/>
    </source>
</evidence>
<keyword evidence="1" id="KW-1133">Transmembrane helix</keyword>
<protein>
    <submittedName>
        <fullName evidence="2">Uncharacterized protein</fullName>
    </submittedName>
</protein>
<dbReference type="KEGG" id="span:AWL63_04890"/>
<keyword evidence="3" id="KW-1185">Reference proteome</keyword>
<dbReference type="RefSeq" id="WP_069203975.1">
    <property type="nucleotide sequence ID" value="NZ_CP014168.1"/>
</dbReference>
<keyword evidence="1" id="KW-0812">Transmembrane</keyword>